<accession>A0A0M7AJ71</accession>
<proteinExistence type="predicted"/>
<feature type="compositionally biased region" description="Basic and acidic residues" evidence="1">
    <location>
        <begin position="338"/>
        <end position="365"/>
    </location>
</feature>
<dbReference type="OrthoDB" id="7676954at2"/>
<sequence>MKTFPLHSVDCQLLYRDHEPLQGSELEELVRQSAEMLGLHPDGSQLISMSADHDIQMMCGNLKVLVTQSLPLEEKAHLKEAARFQIAQDAIRQGLELTDNCRAVTSISVRKGMLADVEFPEGMARLLGPEIQSFANAKETVTAMNLAKVLSVNLLRKTPALAVFWSPNQHFLPPQTFSELAISDEPTMLYIRPHIYSPIQEVSEKRLIGVSAAGSEYLLGFKVGFEPSRLPVEFMVQNLMVFASFCLQRGSVLPDGDVFGKNEKEKIRLDYQETSEGEPDKIVLAVQSSAELGITGEERPTIYHAYNEDGERLSSTVTDVDVSDLDPDDPVDAAILERLAELKKATPPPENRKTASDTAPRKEPVETPSASPVDEMQPITPPRHGTDPAPRRASMEELRSLARQHQVSREETAERKGRKGLFGKIFGKKSGE</sequence>
<dbReference type="Proteomes" id="UP000049983">
    <property type="component" value="Unassembled WGS sequence"/>
</dbReference>
<feature type="compositionally biased region" description="Basic and acidic residues" evidence="1">
    <location>
        <begin position="384"/>
        <end position="400"/>
    </location>
</feature>
<feature type="region of interest" description="Disordered" evidence="1">
    <location>
        <begin position="307"/>
        <end position="432"/>
    </location>
</feature>
<evidence type="ECO:0000256" key="1">
    <source>
        <dbReference type="SAM" id="MobiDB-lite"/>
    </source>
</evidence>
<name>A0A0M7AJ71_9HYPH</name>
<organism evidence="2 3">
    <name type="scientific">Roseibium album</name>
    <dbReference type="NCBI Taxonomy" id="311410"/>
    <lineage>
        <taxon>Bacteria</taxon>
        <taxon>Pseudomonadati</taxon>
        <taxon>Pseudomonadota</taxon>
        <taxon>Alphaproteobacteria</taxon>
        <taxon>Hyphomicrobiales</taxon>
        <taxon>Stappiaceae</taxon>
        <taxon>Roseibium</taxon>
    </lineage>
</organism>
<dbReference type="GeneID" id="97671560"/>
<feature type="compositionally biased region" description="Acidic residues" evidence="1">
    <location>
        <begin position="321"/>
        <end position="331"/>
    </location>
</feature>
<evidence type="ECO:0000313" key="3">
    <source>
        <dbReference type="Proteomes" id="UP000049983"/>
    </source>
</evidence>
<dbReference type="RefSeq" id="WP_144436154.1">
    <property type="nucleotide sequence ID" value="NZ_CXWA01000008.1"/>
</dbReference>
<keyword evidence="3" id="KW-1185">Reference proteome</keyword>
<dbReference type="AlphaFoldDB" id="A0A0M7AJ71"/>
<evidence type="ECO:0000313" key="2">
    <source>
        <dbReference type="EMBL" id="CTQ75158.1"/>
    </source>
</evidence>
<reference evidence="3" key="1">
    <citation type="submission" date="2015-07" db="EMBL/GenBank/DDBJ databases">
        <authorList>
            <person name="Rodrigo-Torres Lidia"/>
            <person name="Arahal R.David."/>
        </authorList>
    </citation>
    <scope>NUCLEOTIDE SEQUENCE [LARGE SCALE GENOMIC DNA]</scope>
    <source>
        <strain evidence="3">CECT 5096</strain>
    </source>
</reference>
<dbReference type="EMBL" id="CXWC01000012">
    <property type="protein sequence ID" value="CTQ75158.1"/>
    <property type="molecule type" value="Genomic_DNA"/>
</dbReference>
<gene>
    <name evidence="2" type="ORF">LA5096_04253</name>
</gene>
<protein>
    <submittedName>
        <fullName evidence="2">Uncharacterized protein</fullName>
    </submittedName>
</protein>
<dbReference type="STRING" id="311410.LA5095_04450"/>